<dbReference type="InterPro" id="IPR036388">
    <property type="entry name" value="WH-like_DNA-bd_sf"/>
</dbReference>
<accession>A3MVF6</accession>
<dbReference type="GeneID" id="4909045"/>
<keyword evidence="9" id="KW-0804">Transcription</keyword>
<evidence type="ECO:0000256" key="4">
    <source>
        <dbReference type="ARBA" id="ARBA00022490"/>
    </source>
</evidence>
<evidence type="ECO:0000259" key="13">
    <source>
        <dbReference type="Pfam" id="PF02742"/>
    </source>
</evidence>
<evidence type="ECO:0000256" key="1">
    <source>
        <dbReference type="ARBA" id="ARBA00004496"/>
    </source>
</evidence>
<dbReference type="GO" id="GO:0005737">
    <property type="term" value="C:cytoplasm"/>
    <property type="evidence" value="ECO:0007669"/>
    <property type="project" value="UniProtKB-SubCell"/>
</dbReference>
<sequence>MKGHEYLRYRPEHYLEAIHQLGPQATLTNVSKALGVKPSTARKMLLALERQGLVKYQGRGGIALTEEGLRRIRELDEVHRALAEFFKAIGVEEDLAEAEAEKLEHVIDRRVVEKMAKAAALLKALREFACPPAQRP</sequence>
<evidence type="ECO:0000256" key="3">
    <source>
        <dbReference type="ARBA" id="ARBA00011738"/>
    </source>
</evidence>
<dbReference type="SUPFAM" id="SSF46785">
    <property type="entry name" value="Winged helix' DNA-binding domain"/>
    <property type="match status" value="1"/>
</dbReference>
<dbReference type="RefSeq" id="WP_011849881.1">
    <property type="nucleotide sequence ID" value="NC_009073.1"/>
</dbReference>
<keyword evidence="15" id="KW-1185">Reference proteome</keyword>
<evidence type="ECO:0000256" key="7">
    <source>
        <dbReference type="ARBA" id="ARBA00023125"/>
    </source>
</evidence>
<dbReference type="EMBL" id="CP000561">
    <property type="protein sequence ID" value="ABO08623.1"/>
    <property type="molecule type" value="Genomic_DNA"/>
</dbReference>
<feature type="domain" description="Iron dependent repressor metal binding and dimerisation" evidence="13">
    <location>
        <begin position="65"/>
        <end position="117"/>
    </location>
</feature>
<dbReference type="InterPro" id="IPR022689">
    <property type="entry name" value="Iron_dep_repressor"/>
</dbReference>
<name>A3MVF6_PYRCJ</name>
<dbReference type="GO" id="GO:0003677">
    <property type="term" value="F:DNA binding"/>
    <property type="evidence" value="ECO:0007669"/>
    <property type="project" value="UniProtKB-KW"/>
</dbReference>
<protein>
    <recommendedName>
        <fullName evidence="11">Manganese transport regulator</fullName>
    </recommendedName>
</protein>
<evidence type="ECO:0000256" key="11">
    <source>
        <dbReference type="ARBA" id="ARBA00032593"/>
    </source>
</evidence>
<evidence type="ECO:0000259" key="12">
    <source>
        <dbReference type="Pfam" id="PF01325"/>
    </source>
</evidence>
<dbReference type="SMART" id="SM00529">
    <property type="entry name" value="HTH_DTXR"/>
    <property type="match status" value="1"/>
</dbReference>
<gene>
    <name evidence="14" type="ordered locus">Pcal_1198</name>
</gene>
<evidence type="ECO:0000256" key="10">
    <source>
        <dbReference type="ARBA" id="ARBA00023211"/>
    </source>
</evidence>
<dbReference type="Pfam" id="PF02742">
    <property type="entry name" value="Fe_dep_repr_C"/>
    <property type="match status" value="1"/>
</dbReference>
<reference evidence="14" key="1">
    <citation type="submission" date="2007-02" db="EMBL/GenBank/DDBJ databases">
        <title>Complete sequence of Pyrobaculum calidifontis JCM 11548.</title>
        <authorList>
            <consortium name="US DOE Joint Genome Institute"/>
            <person name="Copeland A."/>
            <person name="Lucas S."/>
            <person name="Lapidus A."/>
            <person name="Barry K."/>
            <person name="Glavina del Rio T."/>
            <person name="Dalin E."/>
            <person name="Tice H."/>
            <person name="Pitluck S."/>
            <person name="Chain P."/>
            <person name="Malfatti S."/>
            <person name="Shin M."/>
            <person name="Vergez L."/>
            <person name="Schmutz J."/>
            <person name="Larimer F."/>
            <person name="Land M."/>
            <person name="Hauser L."/>
            <person name="Kyrpides N."/>
            <person name="Mikhailova N."/>
            <person name="Cozen A.E."/>
            <person name="Fitz-Gibbon S.T."/>
            <person name="House C.H."/>
            <person name="Saltikov C."/>
            <person name="Lowe T.M."/>
            <person name="Richardson P."/>
        </authorList>
    </citation>
    <scope>NUCLEOTIDE SEQUENCE [LARGE SCALE GENOMIC DNA]</scope>
    <source>
        <strain evidence="14">JCM 11548</strain>
    </source>
</reference>
<dbReference type="PANTHER" id="PTHR33238:SF11">
    <property type="entry name" value="TRANSCRIPTIONAL REGULATOR MNTR"/>
    <property type="match status" value="1"/>
</dbReference>
<feature type="domain" description="HTH dtxR-type" evidence="12">
    <location>
        <begin position="11"/>
        <end position="61"/>
    </location>
</feature>
<proteinExistence type="inferred from homology"/>
<dbReference type="InterPro" id="IPR022687">
    <property type="entry name" value="HTH_DTXR"/>
</dbReference>
<dbReference type="Pfam" id="PF01325">
    <property type="entry name" value="Fe_dep_repress"/>
    <property type="match status" value="1"/>
</dbReference>
<dbReference type="STRING" id="410359.Pcal_1198"/>
<comment type="subcellular location">
    <subcellularLocation>
        <location evidence="1">Cytoplasm</location>
    </subcellularLocation>
</comment>
<keyword evidence="4" id="KW-0963">Cytoplasm</keyword>
<evidence type="ECO:0000256" key="6">
    <source>
        <dbReference type="ARBA" id="ARBA00023015"/>
    </source>
</evidence>
<dbReference type="HOGENOM" id="CLU_069532_3_0_2"/>
<dbReference type="AlphaFoldDB" id="A3MVF6"/>
<keyword evidence="5" id="KW-0678">Repressor</keyword>
<dbReference type="KEGG" id="pcl:Pcal_1198"/>
<comment type="similarity">
    <text evidence="2">Belongs to the DtxR/MntR family.</text>
</comment>
<dbReference type="OrthoDB" id="24735at2157"/>
<evidence type="ECO:0000313" key="15">
    <source>
        <dbReference type="Proteomes" id="UP000001431"/>
    </source>
</evidence>
<dbReference type="eggNOG" id="arCOG02100">
    <property type="taxonomic scope" value="Archaea"/>
</dbReference>
<dbReference type="PANTHER" id="PTHR33238">
    <property type="entry name" value="IRON (METAL) DEPENDENT REPRESSOR, DTXR FAMILY"/>
    <property type="match status" value="1"/>
</dbReference>
<keyword evidence="6" id="KW-0805">Transcription regulation</keyword>
<evidence type="ECO:0000256" key="9">
    <source>
        <dbReference type="ARBA" id="ARBA00023163"/>
    </source>
</evidence>
<dbReference type="GO" id="GO:0003700">
    <property type="term" value="F:DNA-binding transcription factor activity"/>
    <property type="evidence" value="ECO:0007669"/>
    <property type="project" value="InterPro"/>
</dbReference>
<organism evidence="14 15">
    <name type="scientific">Pyrobaculum calidifontis (strain DSM 21063 / JCM 11548 / VA1)</name>
    <dbReference type="NCBI Taxonomy" id="410359"/>
    <lineage>
        <taxon>Archaea</taxon>
        <taxon>Thermoproteota</taxon>
        <taxon>Thermoprotei</taxon>
        <taxon>Thermoproteales</taxon>
        <taxon>Thermoproteaceae</taxon>
        <taxon>Pyrobaculum</taxon>
    </lineage>
</organism>
<dbReference type="GO" id="GO:0046914">
    <property type="term" value="F:transition metal ion binding"/>
    <property type="evidence" value="ECO:0007669"/>
    <property type="project" value="InterPro"/>
</dbReference>
<keyword evidence="7" id="KW-0238">DNA-binding</keyword>
<dbReference type="Gene3D" id="1.10.10.10">
    <property type="entry name" value="Winged helix-like DNA-binding domain superfamily/Winged helix DNA-binding domain"/>
    <property type="match status" value="1"/>
</dbReference>
<keyword evidence="8" id="KW-0010">Activator</keyword>
<evidence type="ECO:0000256" key="5">
    <source>
        <dbReference type="ARBA" id="ARBA00022491"/>
    </source>
</evidence>
<dbReference type="InterPro" id="IPR001367">
    <property type="entry name" value="Fe_dep_repressor"/>
</dbReference>
<evidence type="ECO:0000313" key="14">
    <source>
        <dbReference type="EMBL" id="ABO08623.1"/>
    </source>
</evidence>
<dbReference type="InterPro" id="IPR050536">
    <property type="entry name" value="DtxR_MntR_Metal-Reg"/>
</dbReference>
<keyword evidence="10" id="KW-0464">Manganese</keyword>
<evidence type="ECO:0000256" key="2">
    <source>
        <dbReference type="ARBA" id="ARBA00007871"/>
    </source>
</evidence>
<comment type="subunit">
    <text evidence="3">Homodimer.</text>
</comment>
<evidence type="ECO:0000256" key="8">
    <source>
        <dbReference type="ARBA" id="ARBA00023159"/>
    </source>
</evidence>
<dbReference type="InterPro" id="IPR036390">
    <property type="entry name" value="WH_DNA-bd_sf"/>
</dbReference>
<dbReference type="Proteomes" id="UP000001431">
    <property type="component" value="Chromosome"/>
</dbReference>
<dbReference type="GO" id="GO:0046983">
    <property type="term" value="F:protein dimerization activity"/>
    <property type="evidence" value="ECO:0007669"/>
    <property type="project" value="InterPro"/>
</dbReference>